<dbReference type="InterPro" id="IPR001910">
    <property type="entry name" value="Inosine/uridine_hydrolase_dom"/>
</dbReference>
<dbReference type="SUPFAM" id="SSF53590">
    <property type="entry name" value="Nucleoside hydrolase"/>
    <property type="match status" value="1"/>
</dbReference>
<evidence type="ECO:0000259" key="3">
    <source>
        <dbReference type="Pfam" id="PF01156"/>
    </source>
</evidence>
<evidence type="ECO:0000313" key="4">
    <source>
        <dbReference type="EMBL" id="REJ08564.1"/>
    </source>
</evidence>
<keyword evidence="5" id="KW-1185">Reference proteome</keyword>
<evidence type="ECO:0000256" key="2">
    <source>
        <dbReference type="ARBA" id="ARBA00023295"/>
    </source>
</evidence>
<dbReference type="RefSeq" id="WP_116240470.1">
    <property type="nucleotide sequence ID" value="NZ_QUAB01000010.1"/>
</dbReference>
<evidence type="ECO:0000256" key="1">
    <source>
        <dbReference type="ARBA" id="ARBA00022801"/>
    </source>
</evidence>
<dbReference type="OrthoDB" id="9797882at2"/>
<dbReference type="Proteomes" id="UP000262172">
    <property type="component" value="Unassembled WGS sequence"/>
</dbReference>
<dbReference type="Gene3D" id="3.90.245.10">
    <property type="entry name" value="Ribonucleoside hydrolase-like"/>
    <property type="match status" value="1"/>
</dbReference>
<dbReference type="CDD" id="cd02650">
    <property type="entry name" value="nuc_hydro_CaPnhB"/>
    <property type="match status" value="1"/>
</dbReference>
<dbReference type="InterPro" id="IPR036452">
    <property type="entry name" value="Ribo_hydro-like"/>
</dbReference>
<proteinExistence type="predicted"/>
<dbReference type="Pfam" id="PF01156">
    <property type="entry name" value="IU_nuc_hydro"/>
    <property type="match status" value="1"/>
</dbReference>
<dbReference type="InterPro" id="IPR023186">
    <property type="entry name" value="IUNH"/>
</dbReference>
<dbReference type="GO" id="GO:0005829">
    <property type="term" value="C:cytosol"/>
    <property type="evidence" value="ECO:0007669"/>
    <property type="project" value="TreeGrafter"/>
</dbReference>
<accession>A0A371NZ70</accession>
<evidence type="ECO:0000313" key="5">
    <source>
        <dbReference type="Proteomes" id="UP000262172"/>
    </source>
</evidence>
<name>A0A371NZ70_9MICO</name>
<organism evidence="4 5">
    <name type="scientific">Microbacterium bovistercoris</name>
    <dbReference type="NCBI Taxonomy" id="2293570"/>
    <lineage>
        <taxon>Bacteria</taxon>
        <taxon>Bacillati</taxon>
        <taxon>Actinomycetota</taxon>
        <taxon>Actinomycetes</taxon>
        <taxon>Micrococcales</taxon>
        <taxon>Microbacteriaceae</taxon>
        <taxon>Microbacterium</taxon>
    </lineage>
</organism>
<keyword evidence="1 4" id="KW-0378">Hydrolase</keyword>
<protein>
    <submittedName>
        <fullName evidence="4">Nucleoside hydrolase</fullName>
    </submittedName>
</protein>
<sequence>MSDTQNRPLYFDCDTGIDDSLALAYLLASPEVELAGIGTVCGNTDAEQAARNTLGLLALADRDDVPVAVGRHDFLTRAFDGGAKHVHGENGVGDVTLPEPSRAPVEGTAAEMLIRLSHEYAGTLEVVAVGPLSNLATALEIDPSLPSRVARVTLMGGAALVAGNISPVAEANIGNDPEAAAAVLGAAWPVIVAPLDVTLENVFEEEHRALLLASHSPVARAVGEMLDFYMDFYVATYGRRCSALHDPLAAALAVGQVVPTNAPAVPVTVDTTAGPGRGQLIADLRGQRVGPVDHADANVRIVLATDAPLAGILAERVANPPR</sequence>
<dbReference type="AlphaFoldDB" id="A0A371NZ70"/>
<gene>
    <name evidence="4" type="ORF">DY023_00945</name>
</gene>
<keyword evidence="2" id="KW-0326">Glycosidase</keyword>
<feature type="domain" description="Inosine/uridine-preferring nucleoside hydrolase" evidence="3">
    <location>
        <begin position="10"/>
        <end position="307"/>
    </location>
</feature>
<reference evidence="4 5" key="1">
    <citation type="submission" date="2018-08" db="EMBL/GenBank/DDBJ databases">
        <title>Isolation, diversity and antifungal activity of Actinobacteria from cow dung.</title>
        <authorList>
            <person name="Ling L."/>
        </authorList>
    </citation>
    <scope>NUCLEOTIDE SEQUENCE [LARGE SCALE GENOMIC DNA]</scope>
    <source>
        <strain evidence="4 5">NEAU-LLE</strain>
    </source>
</reference>
<dbReference type="GO" id="GO:0008477">
    <property type="term" value="F:purine nucleosidase activity"/>
    <property type="evidence" value="ECO:0007669"/>
    <property type="project" value="TreeGrafter"/>
</dbReference>
<dbReference type="GO" id="GO:0006152">
    <property type="term" value="P:purine nucleoside catabolic process"/>
    <property type="evidence" value="ECO:0007669"/>
    <property type="project" value="TreeGrafter"/>
</dbReference>
<dbReference type="PANTHER" id="PTHR12304">
    <property type="entry name" value="INOSINE-URIDINE PREFERRING NUCLEOSIDE HYDROLASE"/>
    <property type="match status" value="1"/>
</dbReference>
<dbReference type="EMBL" id="QUAB01000010">
    <property type="protein sequence ID" value="REJ08564.1"/>
    <property type="molecule type" value="Genomic_DNA"/>
</dbReference>
<dbReference type="PANTHER" id="PTHR12304:SF4">
    <property type="entry name" value="URIDINE NUCLEOSIDASE"/>
    <property type="match status" value="1"/>
</dbReference>
<comment type="caution">
    <text evidence="4">The sequence shown here is derived from an EMBL/GenBank/DDBJ whole genome shotgun (WGS) entry which is preliminary data.</text>
</comment>